<reference evidence="1 2" key="1">
    <citation type="submission" date="2021-01" db="EMBL/GenBank/DDBJ databases">
        <title>Chromosome-level genome assembly of a human fungal pathogen reveals clustering of transcriptionally co-regulated genes.</title>
        <authorList>
            <person name="Voorhies M."/>
            <person name="Cohen S."/>
            <person name="Shea T.P."/>
            <person name="Petrus S."/>
            <person name="Munoz J.F."/>
            <person name="Poplawski S."/>
            <person name="Goldman W.E."/>
            <person name="Michael T."/>
            <person name="Cuomo C.A."/>
            <person name="Sil A."/>
            <person name="Beyhan S."/>
        </authorList>
    </citation>
    <scope>NUCLEOTIDE SEQUENCE [LARGE SCALE GENOMIC DNA]</scope>
    <source>
        <strain evidence="1 2">G184AR</strain>
    </source>
</reference>
<dbReference type="Proteomes" id="UP000670092">
    <property type="component" value="Unassembled WGS sequence"/>
</dbReference>
<gene>
    <name evidence="1" type="ORF">I7I52_01011</name>
</gene>
<evidence type="ECO:0000313" key="2">
    <source>
        <dbReference type="Proteomes" id="UP000670092"/>
    </source>
</evidence>
<sequence>MCISMCMIHKNELSSMYCTYICTGLCRKDLGSSLLSRILARKNGNQKIGGKNLMDAAVKCDFVSPKNILYGRSNC</sequence>
<name>A0A8H7Z5Q9_AJECA</name>
<dbReference type="VEuPathDB" id="FungiDB:I7I52_01011"/>
<accession>A0A8H7Z5Q9</accession>
<protein>
    <submittedName>
        <fullName evidence="1">Uncharacterized protein</fullName>
    </submittedName>
</protein>
<evidence type="ECO:0000313" key="1">
    <source>
        <dbReference type="EMBL" id="KAG5303116.1"/>
    </source>
</evidence>
<dbReference type="EMBL" id="JAEVHI010000001">
    <property type="protein sequence ID" value="KAG5303116.1"/>
    <property type="molecule type" value="Genomic_DNA"/>
</dbReference>
<comment type="caution">
    <text evidence="1">The sequence shown here is derived from an EMBL/GenBank/DDBJ whole genome shotgun (WGS) entry which is preliminary data.</text>
</comment>
<organism evidence="1 2">
    <name type="scientific">Ajellomyces capsulatus</name>
    <name type="common">Darling's disease fungus</name>
    <name type="synonym">Histoplasma capsulatum</name>
    <dbReference type="NCBI Taxonomy" id="5037"/>
    <lineage>
        <taxon>Eukaryota</taxon>
        <taxon>Fungi</taxon>
        <taxon>Dikarya</taxon>
        <taxon>Ascomycota</taxon>
        <taxon>Pezizomycotina</taxon>
        <taxon>Eurotiomycetes</taxon>
        <taxon>Eurotiomycetidae</taxon>
        <taxon>Onygenales</taxon>
        <taxon>Ajellomycetaceae</taxon>
        <taxon>Histoplasma</taxon>
    </lineage>
</organism>
<dbReference type="AlphaFoldDB" id="A0A8H7Z5Q9"/>
<proteinExistence type="predicted"/>